<name>A0A172TNJ5_9BACL</name>
<dbReference type="Proteomes" id="UP000076927">
    <property type="component" value="Chromosome"/>
</dbReference>
<dbReference type="Pfam" id="PF02065">
    <property type="entry name" value="Melibiase"/>
    <property type="match status" value="1"/>
</dbReference>
<dbReference type="PROSITE" id="PS00725">
    <property type="entry name" value="GERMIN"/>
    <property type="match status" value="1"/>
</dbReference>
<keyword evidence="2" id="KW-0326">Glycosidase</keyword>
<evidence type="ECO:0000313" key="3">
    <source>
        <dbReference type="EMBL" id="ANE48590.1"/>
    </source>
</evidence>
<sequence>MNITISSNGTMQLTHENITWSAYPGLNEKHLHPLSLEVQSAADGGGQVVYQLEQGKVTLKAEPDGQGGWKLNTTLEGLSGKCHWFHPLFDIDMLETTGAYRLGFGFGGPSGYLNPQQIKELKEPFHSFGMFGAQYGNGYVMISSDRHDAYLNRYDIVASNREDAGLLLSAGFRVEHKQEDRIELPTLYLTFSSTLEAGLEEATARIAETMGARTHREPAYHWCSWYAEYHNFSQTHLEEFMPAFKELEIPLEFIQIDAGYCESSGDWLEPNAEWPLGLEGAFRTIKENGFKPAIWVGPYMVGNRSRIFKEHPDWLLRFNDGKLLTPWRYYDEWKMMGKPDEEYYVLDTSHPEAMDYVRTVFRTMKAWGAEMYKTDFIFWGVEDSTKVKRHTPGKTSIEYVTDMLHIIREEIGEESYWLACIAPFMPFVGLADGMRTAYDVGATWNPVGTGNLIREVPASNHMNHVLWQNDPDVMMLREYYMNLKPNEIEALALFQAVSGGAIVGSDALHRIAQERRDLFAFVRPMSKRTPSTPYLDRPRKHIVFTHEDQVTGRGMLYFFNAGDEAVTELYDLKELLGSDKASWWCWNNNERSEESVKELAVPLPPHSCRLYYTSTAGEMFPDKVTNIWEWIEHKEINS</sequence>
<keyword evidence="4" id="KW-1185">Reference proteome</keyword>
<accession>A0A172TNJ5</accession>
<dbReference type="PATRIC" id="fig|1178515.4.peg.4554"/>
<dbReference type="InterPro" id="IPR013785">
    <property type="entry name" value="Aldolase_TIM"/>
</dbReference>
<dbReference type="PANTHER" id="PTHR43053">
    <property type="entry name" value="GLYCOSIDASE FAMILY 31"/>
    <property type="match status" value="1"/>
</dbReference>
<organism evidence="3 4">
    <name type="scientific">Paenibacillus swuensis</name>
    <dbReference type="NCBI Taxonomy" id="1178515"/>
    <lineage>
        <taxon>Bacteria</taxon>
        <taxon>Bacillati</taxon>
        <taxon>Bacillota</taxon>
        <taxon>Bacilli</taxon>
        <taxon>Bacillales</taxon>
        <taxon>Paenibacillaceae</taxon>
        <taxon>Paenibacillus</taxon>
    </lineage>
</organism>
<dbReference type="Gene3D" id="3.20.20.70">
    <property type="entry name" value="Aldolase class I"/>
    <property type="match status" value="1"/>
</dbReference>
<protein>
    <recommendedName>
        <fullName evidence="5">Alpha-galactosidase</fullName>
    </recommendedName>
</protein>
<reference evidence="3 4" key="1">
    <citation type="submission" date="2015-01" db="EMBL/GenBank/DDBJ databases">
        <title>Paenibacillus swuensis/DY6/whole genome sequencing.</title>
        <authorList>
            <person name="Kim M.K."/>
            <person name="Srinivasan S."/>
            <person name="Lee J.-J."/>
        </authorList>
    </citation>
    <scope>NUCLEOTIDE SEQUENCE [LARGE SCALE GENOMIC DNA]</scope>
    <source>
        <strain evidence="3 4">DY6</strain>
    </source>
</reference>
<dbReference type="KEGG" id="pswu:SY83_22450"/>
<dbReference type="OrthoDB" id="9758822at2"/>
<dbReference type="AlphaFoldDB" id="A0A172TNJ5"/>
<evidence type="ECO:0000313" key="4">
    <source>
        <dbReference type="Proteomes" id="UP000076927"/>
    </source>
</evidence>
<dbReference type="RefSeq" id="WP_068610632.1">
    <property type="nucleotide sequence ID" value="NZ_CP011388.1"/>
</dbReference>
<gene>
    <name evidence="3" type="ORF">SY83_22450</name>
</gene>
<dbReference type="SUPFAM" id="SSF51445">
    <property type="entry name" value="(Trans)glycosidases"/>
    <property type="match status" value="1"/>
</dbReference>
<dbReference type="InterPro" id="IPR019780">
    <property type="entry name" value="Germin_Mn-BS"/>
</dbReference>
<evidence type="ECO:0000256" key="2">
    <source>
        <dbReference type="ARBA" id="ARBA00023295"/>
    </source>
</evidence>
<dbReference type="InterPro" id="IPR017853">
    <property type="entry name" value="GH"/>
</dbReference>
<dbReference type="STRING" id="1178515.SY83_22450"/>
<dbReference type="CDD" id="cd14791">
    <property type="entry name" value="GH36"/>
    <property type="match status" value="1"/>
</dbReference>
<dbReference type="InterPro" id="IPR050985">
    <property type="entry name" value="Alpha-glycosidase_related"/>
</dbReference>
<dbReference type="GO" id="GO:0016052">
    <property type="term" value="P:carbohydrate catabolic process"/>
    <property type="evidence" value="ECO:0007669"/>
    <property type="project" value="InterPro"/>
</dbReference>
<dbReference type="InterPro" id="IPR002252">
    <property type="entry name" value="Glyco_hydro_36"/>
</dbReference>
<evidence type="ECO:0000256" key="1">
    <source>
        <dbReference type="ARBA" id="ARBA00022801"/>
    </source>
</evidence>
<keyword evidence="1" id="KW-0378">Hydrolase</keyword>
<dbReference type="GO" id="GO:0004557">
    <property type="term" value="F:alpha-galactosidase activity"/>
    <property type="evidence" value="ECO:0007669"/>
    <property type="project" value="InterPro"/>
</dbReference>
<dbReference type="PANTHER" id="PTHR43053:SF3">
    <property type="entry name" value="ALPHA-GALACTOSIDASE C-RELATED"/>
    <property type="match status" value="1"/>
</dbReference>
<dbReference type="EMBL" id="CP011388">
    <property type="protein sequence ID" value="ANE48590.1"/>
    <property type="molecule type" value="Genomic_DNA"/>
</dbReference>
<dbReference type="GO" id="GO:0030145">
    <property type="term" value="F:manganese ion binding"/>
    <property type="evidence" value="ECO:0007669"/>
    <property type="project" value="InterPro"/>
</dbReference>
<evidence type="ECO:0008006" key="5">
    <source>
        <dbReference type="Google" id="ProtNLM"/>
    </source>
</evidence>
<proteinExistence type="predicted"/>